<evidence type="ECO:0000313" key="1">
    <source>
        <dbReference type="EMBL" id="MFD1385118.1"/>
    </source>
</evidence>
<protein>
    <submittedName>
        <fullName evidence="1">Uncharacterized protein</fullName>
    </submittedName>
</protein>
<evidence type="ECO:0000313" key="2">
    <source>
        <dbReference type="Proteomes" id="UP001597059"/>
    </source>
</evidence>
<name>A0ABW4B4I7_9GAMM</name>
<sequence length="115" mass="12972">MYKPSLLVFNDMTQTYLGSDMTTYCELALKIEPGLDVEQTLSLFAVEQFNGREAVPIDSTQYNVDNGLNDLRAVLKPEIGLITFCCRYSQDVPRAESKVLAFSQKYDLATARYAK</sequence>
<dbReference type="Proteomes" id="UP001597059">
    <property type="component" value="Unassembled WGS sequence"/>
</dbReference>
<reference evidence="2" key="1">
    <citation type="journal article" date="2019" name="Int. J. Syst. Evol. Microbiol.">
        <title>The Global Catalogue of Microorganisms (GCM) 10K type strain sequencing project: providing services to taxonomists for standard genome sequencing and annotation.</title>
        <authorList>
            <consortium name="The Broad Institute Genomics Platform"/>
            <consortium name="The Broad Institute Genome Sequencing Center for Infectious Disease"/>
            <person name="Wu L."/>
            <person name="Ma J."/>
        </authorList>
    </citation>
    <scope>NUCLEOTIDE SEQUENCE [LARGE SCALE GENOMIC DNA]</scope>
    <source>
        <strain evidence="2">JCM 30774</strain>
    </source>
</reference>
<dbReference type="RefSeq" id="WP_377369978.1">
    <property type="nucleotide sequence ID" value="NZ_JBHTMN010000018.1"/>
</dbReference>
<dbReference type="EMBL" id="JBHTMN010000018">
    <property type="protein sequence ID" value="MFD1385118.1"/>
    <property type="molecule type" value="Genomic_DNA"/>
</dbReference>
<gene>
    <name evidence="1" type="ORF">ACFQ45_17330</name>
</gene>
<comment type="caution">
    <text evidence="1">The sequence shown here is derived from an EMBL/GenBank/DDBJ whole genome shotgun (WGS) entry which is preliminary data.</text>
</comment>
<accession>A0ABW4B4I7</accession>
<organism evidence="1 2">
    <name type="scientific">Rhodanobacter aciditrophus</name>
    <dbReference type="NCBI Taxonomy" id="1623218"/>
    <lineage>
        <taxon>Bacteria</taxon>
        <taxon>Pseudomonadati</taxon>
        <taxon>Pseudomonadota</taxon>
        <taxon>Gammaproteobacteria</taxon>
        <taxon>Lysobacterales</taxon>
        <taxon>Rhodanobacteraceae</taxon>
        <taxon>Rhodanobacter</taxon>
    </lineage>
</organism>
<keyword evidence="2" id="KW-1185">Reference proteome</keyword>
<proteinExistence type="predicted"/>